<name>A0A9D2DAW8_9FIRM</name>
<dbReference type="Gene3D" id="3.20.20.520">
    <property type="entry name" value="Glycosyl hydrolase family 115"/>
    <property type="match status" value="1"/>
</dbReference>
<dbReference type="GO" id="GO:0005975">
    <property type="term" value="P:carbohydrate metabolic process"/>
    <property type="evidence" value="ECO:0007669"/>
    <property type="project" value="UniProtKB-ARBA"/>
</dbReference>
<accession>A0A9D2DAW8</accession>
<protein>
    <submittedName>
        <fullName evidence="2">Glycosyl hydrolase 115 family protein</fullName>
    </submittedName>
</protein>
<organism evidence="2 3">
    <name type="scientific">Candidatus Mediterraneibacter stercorigallinarum</name>
    <dbReference type="NCBI Taxonomy" id="2838686"/>
    <lineage>
        <taxon>Bacteria</taxon>
        <taxon>Bacillati</taxon>
        <taxon>Bacillota</taxon>
        <taxon>Clostridia</taxon>
        <taxon>Lachnospirales</taxon>
        <taxon>Lachnospiraceae</taxon>
        <taxon>Mediterraneibacter</taxon>
    </lineage>
</organism>
<dbReference type="EMBL" id="DXCD01000163">
    <property type="protein sequence ID" value="HIZ13512.1"/>
    <property type="molecule type" value="Genomic_DNA"/>
</dbReference>
<dbReference type="AlphaFoldDB" id="A0A9D2DAW8"/>
<reference evidence="2" key="1">
    <citation type="journal article" date="2021" name="PeerJ">
        <title>Extensive microbial diversity within the chicken gut microbiome revealed by metagenomics and culture.</title>
        <authorList>
            <person name="Gilroy R."/>
            <person name="Ravi A."/>
            <person name="Getino M."/>
            <person name="Pursley I."/>
            <person name="Horton D.L."/>
            <person name="Alikhan N.F."/>
            <person name="Baker D."/>
            <person name="Gharbi K."/>
            <person name="Hall N."/>
            <person name="Watson M."/>
            <person name="Adriaenssens E.M."/>
            <person name="Foster-Nyarko E."/>
            <person name="Jarju S."/>
            <person name="Secka A."/>
            <person name="Antonio M."/>
            <person name="Oren A."/>
            <person name="Chaudhuri R.R."/>
            <person name="La Ragione R."/>
            <person name="Hildebrand F."/>
            <person name="Pallen M.J."/>
        </authorList>
    </citation>
    <scope>NUCLEOTIDE SEQUENCE</scope>
    <source>
        <strain evidence="2">ChiGjej1B1-13045</strain>
    </source>
</reference>
<reference evidence="2" key="2">
    <citation type="submission" date="2021-04" db="EMBL/GenBank/DDBJ databases">
        <authorList>
            <person name="Gilroy R."/>
        </authorList>
    </citation>
    <scope>NUCLEOTIDE SEQUENCE</scope>
    <source>
        <strain evidence="2">ChiGjej1B1-13045</strain>
    </source>
</reference>
<dbReference type="PANTHER" id="PTHR37842:SF2">
    <property type="entry name" value="GYLCOSYL HYDROLASE 115 C-TERMINAL DOMAIN-CONTAINING PROTEIN"/>
    <property type="match status" value="1"/>
</dbReference>
<dbReference type="PANTHER" id="PTHR37842">
    <property type="match status" value="1"/>
</dbReference>
<comment type="caution">
    <text evidence="2">The sequence shown here is derived from an EMBL/GenBank/DDBJ whole genome shotgun (WGS) entry which is preliminary data.</text>
</comment>
<dbReference type="GO" id="GO:0016787">
    <property type="term" value="F:hydrolase activity"/>
    <property type="evidence" value="ECO:0007669"/>
    <property type="project" value="UniProtKB-KW"/>
</dbReference>
<dbReference type="Proteomes" id="UP000824017">
    <property type="component" value="Unassembled WGS sequence"/>
</dbReference>
<dbReference type="InterPro" id="IPR031924">
    <property type="entry name" value="GH115"/>
</dbReference>
<dbReference type="Gene3D" id="3.30.379.10">
    <property type="entry name" value="Chitobiase/beta-hexosaminidase domain 2-like"/>
    <property type="match status" value="1"/>
</dbReference>
<evidence type="ECO:0000313" key="2">
    <source>
        <dbReference type="EMBL" id="HIZ13512.1"/>
    </source>
</evidence>
<gene>
    <name evidence="2" type="ORF">H9817_06260</name>
</gene>
<evidence type="ECO:0000313" key="3">
    <source>
        <dbReference type="Proteomes" id="UP000824017"/>
    </source>
</evidence>
<evidence type="ECO:0000256" key="1">
    <source>
        <dbReference type="ARBA" id="ARBA00022801"/>
    </source>
</evidence>
<sequence>MRLALNQNIKIISQIRSTAVEHALENLKRDIRNACGPTADPGIQLVLEQEALDNECFLLIAAKEKNQLKLCAGSDLGFVYGIYEISRSILGIPAFWFWNDYKPEKKEAYPIPDDYRVESSPFIVGLRGWFVNDEVLLKAWEVDYSEEKPWEMVFEALLRCGGNMVIPGTDKNSRKYRKLASDMGLYITHHHAEPLGAEMFARAYPELEASYDIHGDKFRALWKEGIEQQKDLNVVWNLGFRGQGDRPFWDDDPAYDTPEARGRLMGSLIQVQYDMVKENLPDAKCCTNLYGETMELYQQGYLHLPDDVIKIWADNGFGKMVTRRQWNHNPRIPALPDKDDPGKNGIYYHVSFYDLQAANHITMLQNPPEFVEQELTNAMEHGCSDYWIINSSNVKPHAYYLDFIARMWREGRTDIAEHRREYGRTYYGGENADLIADCLEAYHKAAVLYGPNEDDHAGDQFSTHVGRMLVSRYMKGTRGASEDLFWLTDVKTLEEQIRVYEKICREGSTNYRKYLDICEAADARIKGRDARRLFRDSLILHGEIHYHCFTGAYLICQSLLAAMEEDYRRAFFFGGMAREEYLTADNAMRSREHGKWNGFYANDCLTDVKQSAWVLEGYMSYVRNLGDGPDFHDWQRELTYSDEDRRIMLILMTEKHLPDAEIYELMKKREWFGTDLPAK</sequence>
<dbReference type="InterPro" id="IPR029018">
    <property type="entry name" value="Hex-like_dom2"/>
</dbReference>
<dbReference type="InterPro" id="IPR042301">
    <property type="entry name" value="GH115_sf"/>
</dbReference>
<proteinExistence type="predicted"/>
<dbReference type="Pfam" id="PF15979">
    <property type="entry name" value="Glyco_hydro_115"/>
    <property type="match status" value="1"/>
</dbReference>
<keyword evidence="1 2" id="KW-0378">Hydrolase</keyword>